<keyword evidence="1" id="KW-0472">Membrane</keyword>
<accession>A0ABD3S3T4</accession>
<dbReference type="EMBL" id="JBJXBP010000001">
    <property type="protein sequence ID" value="KAL3850080.1"/>
    <property type="molecule type" value="Genomic_DNA"/>
</dbReference>
<evidence type="ECO:0000313" key="4">
    <source>
        <dbReference type="EMBL" id="KAL3850080.1"/>
    </source>
</evidence>
<protein>
    <submittedName>
        <fullName evidence="3">Uncharacterized protein</fullName>
    </submittedName>
</protein>
<sequence>MPDTYSVNLVITCFVFNPYITTWLIRCFLFNPLHKFLQIQRDRFFRYRHKSTINMFT</sequence>
<reference evidence="3 6" key="1">
    <citation type="submission" date="2024-12" db="EMBL/GenBank/DDBJ databases">
        <title>The unique morphological basis and parallel evolutionary history of personate flowers in Penstemon.</title>
        <authorList>
            <person name="Depatie T.H."/>
            <person name="Wessinger C.A."/>
        </authorList>
    </citation>
    <scope>NUCLEOTIDE SEQUENCE [LARGE SCALE GENOMIC DNA]</scope>
    <source>
        <strain evidence="3">WTNN_2</strain>
        <tissue evidence="3">Leaf</tissue>
    </source>
</reference>
<keyword evidence="6" id="KW-1185">Reference proteome</keyword>
<keyword evidence="1" id="KW-1133">Transmembrane helix</keyword>
<gene>
    <name evidence="3" type="ORF">ACJIZ3_005043</name>
    <name evidence="4" type="ORF">ACJIZ3_011962</name>
    <name evidence="5" type="ORF">ACJIZ3_012962</name>
    <name evidence="2" type="ORF">ACJIZ3_013777</name>
</gene>
<evidence type="ECO:0000313" key="6">
    <source>
        <dbReference type="Proteomes" id="UP001634393"/>
    </source>
</evidence>
<dbReference type="AlphaFoldDB" id="A0ABD3S3T4"/>
<organism evidence="3 6">
    <name type="scientific">Penstemon smallii</name>
    <dbReference type="NCBI Taxonomy" id="265156"/>
    <lineage>
        <taxon>Eukaryota</taxon>
        <taxon>Viridiplantae</taxon>
        <taxon>Streptophyta</taxon>
        <taxon>Embryophyta</taxon>
        <taxon>Tracheophyta</taxon>
        <taxon>Spermatophyta</taxon>
        <taxon>Magnoliopsida</taxon>
        <taxon>eudicotyledons</taxon>
        <taxon>Gunneridae</taxon>
        <taxon>Pentapetalae</taxon>
        <taxon>asterids</taxon>
        <taxon>lamiids</taxon>
        <taxon>Lamiales</taxon>
        <taxon>Plantaginaceae</taxon>
        <taxon>Cheloneae</taxon>
        <taxon>Penstemon</taxon>
    </lineage>
</organism>
<name>A0ABD3S3T4_9LAMI</name>
<dbReference type="EMBL" id="JBJXBP010000001">
    <property type="protein sequence ID" value="KAL3851080.1"/>
    <property type="molecule type" value="Genomic_DNA"/>
</dbReference>
<dbReference type="EMBL" id="JBJXBP010000007">
    <property type="protein sequence ID" value="KAL3819138.1"/>
    <property type="molecule type" value="Genomic_DNA"/>
</dbReference>
<evidence type="ECO:0000313" key="3">
    <source>
        <dbReference type="EMBL" id="KAL3819138.1"/>
    </source>
</evidence>
<dbReference type="Proteomes" id="UP001634393">
    <property type="component" value="Unassembled WGS sequence"/>
</dbReference>
<proteinExistence type="predicted"/>
<evidence type="ECO:0000313" key="5">
    <source>
        <dbReference type="EMBL" id="KAL3851080.1"/>
    </source>
</evidence>
<dbReference type="EMBL" id="JBJXBP010000008">
    <property type="protein sequence ID" value="KAL3812509.1"/>
    <property type="molecule type" value="Genomic_DNA"/>
</dbReference>
<comment type="caution">
    <text evidence="3">The sequence shown here is derived from an EMBL/GenBank/DDBJ whole genome shotgun (WGS) entry which is preliminary data.</text>
</comment>
<evidence type="ECO:0000313" key="2">
    <source>
        <dbReference type="EMBL" id="KAL3812509.1"/>
    </source>
</evidence>
<feature type="transmembrane region" description="Helical" evidence="1">
    <location>
        <begin position="6"/>
        <end position="29"/>
    </location>
</feature>
<keyword evidence="1" id="KW-0812">Transmembrane</keyword>
<evidence type="ECO:0000256" key="1">
    <source>
        <dbReference type="SAM" id="Phobius"/>
    </source>
</evidence>